<accession>A0A238FPX2</accession>
<organism evidence="3 4">
    <name type="scientific">Microbotryum intermedium</name>
    <dbReference type="NCBI Taxonomy" id="269621"/>
    <lineage>
        <taxon>Eukaryota</taxon>
        <taxon>Fungi</taxon>
        <taxon>Dikarya</taxon>
        <taxon>Basidiomycota</taxon>
        <taxon>Pucciniomycotina</taxon>
        <taxon>Microbotryomycetes</taxon>
        <taxon>Microbotryales</taxon>
        <taxon>Microbotryaceae</taxon>
        <taxon>Microbotryum</taxon>
    </lineage>
</organism>
<keyword evidence="2" id="KW-0812">Transmembrane</keyword>
<reference evidence="4" key="1">
    <citation type="submission" date="2016-09" db="EMBL/GenBank/DDBJ databases">
        <authorList>
            <person name="Jeantristanb JTB J.-T."/>
            <person name="Ricardo R."/>
        </authorList>
    </citation>
    <scope>NUCLEOTIDE SEQUENCE [LARGE SCALE GENOMIC DNA]</scope>
</reference>
<feature type="compositionally biased region" description="Basic and acidic residues" evidence="1">
    <location>
        <begin position="151"/>
        <end position="160"/>
    </location>
</feature>
<dbReference type="Proteomes" id="UP000198372">
    <property type="component" value="Unassembled WGS sequence"/>
</dbReference>
<sequence length="204" mass="21775">MTSHSSSHDALILLVLLSLFALPILLYTSSTSPNVGLFSILAHWIRDTLASLLWLVAFFVLGVGLFLCVLGGEMGHRLWMRKGRGGKEGSGGTSGGGGGGGGGGEGELIGRLGGDEGEGGRRRLRRVTREERYERKVEAIVDVLKGKRARTKVDGRRDDSASVSAGEVEMKDLSKGNETMTTTTATESKDSTIKRRMPPPPPPL</sequence>
<keyword evidence="2" id="KW-0472">Membrane</keyword>
<name>A0A238FPX2_9BASI</name>
<feature type="compositionally biased region" description="Gly residues" evidence="1">
    <location>
        <begin position="88"/>
        <end position="107"/>
    </location>
</feature>
<evidence type="ECO:0000256" key="1">
    <source>
        <dbReference type="SAM" id="MobiDB-lite"/>
    </source>
</evidence>
<feature type="region of interest" description="Disordered" evidence="1">
    <location>
        <begin position="84"/>
        <end position="123"/>
    </location>
</feature>
<feature type="transmembrane region" description="Helical" evidence="2">
    <location>
        <begin position="52"/>
        <end position="72"/>
    </location>
</feature>
<evidence type="ECO:0000256" key="2">
    <source>
        <dbReference type="SAM" id="Phobius"/>
    </source>
</evidence>
<feature type="region of interest" description="Disordered" evidence="1">
    <location>
        <begin position="148"/>
        <end position="204"/>
    </location>
</feature>
<evidence type="ECO:0000313" key="4">
    <source>
        <dbReference type="Proteomes" id="UP000198372"/>
    </source>
</evidence>
<protein>
    <submittedName>
        <fullName evidence="3">BQ2448_6485 protein</fullName>
    </submittedName>
</protein>
<dbReference type="AlphaFoldDB" id="A0A238FPX2"/>
<proteinExistence type="predicted"/>
<keyword evidence="2" id="KW-1133">Transmembrane helix</keyword>
<gene>
    <name evidence="3" type="ORF">BQ2448_6485</name>
</gene>
<keyword evidence="4" id="KW-1185">Reference proteome</keyword>
<dbReference type="EMBL" id="FMSP01000020">
    <property type="protein sequence ID" value="SCV74053.1"/>
    <property type="molecule type" value="Genomic_DNA"/>
</dbReference>
<evidence type="ECO:0000313" key="3">
    <source>
        <dbReference type="EMBL" id="SCV74053.1"/>
    </source>
</evidence>